<dbReference type="RefSeq" id="WP_015501590.1">
    <property type="nucleotide sequence ID" value="NC_020911.1"/>
</dbReference>
<reference evidence="1 2" key="1">
    <citation type="journal article" date="2013" name="PLoS ONE">
        <title>Poles Apart: Arctic and Antarctic Octadecabacter strains Share High Genome Plasticity and a New Type of Xanthorhodopsin.</title>
        <authorList>
            <person name="Vollmers J."/>
            <person name="Voget S."/>
            <person name="Dietrich S."/>
            <person name="Gollnow K."/>
            <person name="Smits M."/>
            <person name="Meyer K."/>
            <person name="Brinkhoff T."/>
            <person name="Simon M."/>
            <person name="Daniel R."/>
        </authorList>
    </citation>
    <scope>NUCLEOTIDE SEQUENCE [LARGE SCALE GENOMIC DNA]</scope>
    <source>
        <strain evidence="1 2">307</strain>
    </source>
</reference>
<dbReference type="EMBL" id="CP003740">
    <property type="protein sequence ID" value="AGI69669.1"/>
    <property type="molecule type" value="Genomic_DNA"/>
</dbReference>
<sequence>MEIDIFVQLALLGLATLALLPSTPEEVSDTFVVGLGSTRSLSDPMNSGVVIKSDVPLKNLMGLDISGRLIANIYVRLAVANSASKERLRQSLPDEKMARPRNWAASSATYLFILNESPLVHTLFTQVRARFSSKSAAHSLMPLGQELILDFDHAPLTEAEPTSNKPVLPGSRSDKETLAVASDWSSQVWHSHLGTMGQSFMDRLLPSERIDHADTQFINGVRAEHAVLMGSSEMGNQHG</sequence>
<proteinExistence type="predicted"/>
<dbReference type="KEGG" id="oat:OAN307_c42760"/>
<evidence type="ECO:0000313" key="2">
    <source>
        <dbReference type="Proteomes" id="UP000005307"/>
    </source>
</evidence>
<keyword evidence="2" id="KW-1185">Reference proteome</keyword>
<accession>M9RAJ3</accession>
<dbReference type="AlphaFoldDB" id="M9RAJ3"/>
<protein>
    <submittedName>
        <fullName evidence="1">Uncharacterized protein</fullName>
    </submittedName>
</protein>
<evidence type="ECO:0000313" key="1">
    <source>
        <dbReference type="EMBL" id="AGI69669.1"/>
    </source>
</evidence>
<dbReference type="STRING" id="391626.OAN307_c42760"/>
<gene>
    <name evidence="1" type="ORF">OAN307_c42760</name>
</gene>
<dbReference type="HOGENOM" id="CLU_1160148_0_0_5"/>
<dbReference type="Proteomes" id="UP000005307">
    <property type="component" value="Chromosome"/>
</dbReference>
<organism evidence="1 2">
    <name type="scientific">Octadecabacter antarcticus 307</name>
    <dbReference type="NCBI Taxonomy" id="391626"/>
    <lineage>
        <taxon>Bacteria</taxon>
        <taxon>Pseudomonadati</taxon>
        <taxon>Pseudomonadota</taxon>
        <taxon>Alphaproteobacteria</taxon>
        <taxon>Rhodobacterales</taxon>
        <taxon>Roseobacteraceae</taxon>
        <taxon>Octadecabacter</taxon>
    </lineage>
</organism>
<name>M9RAJ3_9RHOB</name>